<evidence type="ECO:0000313" key="3">
    <source>
        <dbReference type="Proteomes" id="UP001203945"/>
    </source>
</evidence>
<feature type="transmembrane region" description="Helical" evidence="1">
    <location>
        <begin position="43"/>
        <end position="62"/>
    </location>
</feature>
<keyword evidence="3" id="KW-1185">Reference proteome</keyword>
<proteinExistence type="predicted"/>
<dbReference type="RefSeq" id="WP_255329443.1">
    <property type="nucleotide sequence ID" value="NZ_JAKZEU010000002.1"/>
</dbReference>
<evidence type="ECO:0000313" key="2">
    <source>
        <dbReference type="EMBL" id="MCQ0970471.1"/>
    </source>
</evidence>
<keyword evidence="1" id="KW-0472">Membrane</keyword>
<feature type="transmembrane region" description="Helical" evidence="1">
    <location>
        <begin position="96"/>
        <end position="117"/>
    </location>
</feature>
<feature type="transmembrane region" description="Helical" evidence="1">
    <location>
        <begin position="12"/>
        <end position="36"/>
    </location>
</feature>
<dbReference type="Proteomes" id="UP001203945">
    <property type="component" value="Unassembled WGS sequence"/>
</dbReference>
<protein>
    <submittedName>
        <fullName evidence="2">Uncharacterized protein</fullName>
    </submittedName>
</protein>
<reference evidence="2 3" key="1">
    <citation type="submission" date="2022-03" db="EMBL/GenBank/DDBJ databases">
        <authorList>
            <person name="He Y."/>
        </authorList>
    </citation>
    <scope>NUCLEOTIDE SEQUENCE [LARGE SCALE GENOMIC DNA]</scope>
    <source>
        <strain evidence="2 3">TK19116</strain>
    </source>
</reference>
<evidence type="ECO:0000256" key="1">
    <source>
        <dbReference type="SAM" id="Phobius"/>
    </source>
</evidence>
<dbReference type="EMBL" id="JAKZEU010000002">
    <property type="protein sequence ID" value="MCQ0970471.1"/>
    <property type="molecule type" value="Genomic_DNA"/>
</dbReference>
<comment type="caution">
    <text evidence="2">The sequence shown here is derived from an EMBL/GenBank/DDBJ whole genome shotgun (WGS) entry which is preliminary data.</text>
</comment>
<name>A0ABT1MUD7_9RHOB</name>
<sequence length="121" mass="13375">MVWPNRYSSLWHMIAAPVVWAVHFCAVYGGTALVCARMDAPGLARIGIAAASVVALGLIWWIGRRAWRQWDYASRANRTHGGPRAEDRREFLGHSAWLLAIVSAIGVIFVSLPALFIESCL</sequence>
<accession>A0ABT1MUD7</accession>
<keyword evidence="1" id="KW-1133">Transmembrane helix</keyword>
<gene>
    <name evidence="2" type="ORF">MLD63_08555</name>
</gene>
<organism evidence="2 3">
    <name type="scientific">Paracoccus albicereus</name>
    <dbReference type="NCBI Taxonomy" id="2922394"/>
    <lineage>
        <taxon>Bacteria</taxon>
        <taxon>Pseudomonadati</taxon>
        <taxon>Pseudomonadota</taxon>
        <taxon>Alphaproteobacteria</taxon>
        <taxon>Rhodobacterales</taxon>
        <taxon>Paracoccaceae</taxon>
        <taxon>Paracoccus</taxon>
    </lineage>
</organism>
<keyword evidence="1" id="KW-0812">Transmembrane</keyword>